<dbReference type="Proteomes" id="UP001163046">
    <property type="component" value="Unassembled WGS sequence"/>
</dbReference>
<keyword evidence="2" id="KW-1185">Reference proteome</keyword>
<gene>
    <name evidence="1" type="ORF">OS493_010672</name>
</gene>
<dbReference type="AlphaFoldDB" id="A0A9W9ZQV2"/>
<sequence length="178" mass="20094">MGGHQARELQVVTLGFKLDPVYIPAKRSDVFRTLLYEPEIYVKIHPLCTGVSNIVRSQDKDGRRIVDFDIQERLVLLGFYETSNSTFHVTTKALEENVATQLTAKPLRGMVKINQGFDFSDAKKGNEDGTMLGDHAEYTAPRILARFVLREAVAAHTAITQNIRQHFMEVSQQAMDDI</sequence>
<evidence type="ECO:0000313" key="2">
    <source>
        <dbReference type="Proteomes" id="UP001163046"/>
    </source>
</evidence>
<name>A0A9W9ZQV2_9CNID</name>
<proteinExistence type="predicted"/>
<comment type="caution">
    <text evidence="1">The sequence shown here is derived from an EMBL/GenBank/DDBJ whole genome shotgun (WGS) entry which is preliminary data.</text>
</comment>
<dbReference type="EMBL" id="MU825877">
    <property type="protein sequence ID" value="KAJ7386268.1"/>
    <property type="molecule type" value="Genomic_DNA"/>
</dbReference>
<reference evidence="1" key="1">
    <citation type="submission" date="2023-01" db="EMBL/GenBank/DDBJ databases">
        <title>Genome assembly of the deep-sea coral Lophelia pertusa.</title>
        <authorList>
            <person name="Herrera S."/>
            <person name="Cordes E."/>
        </authorList>
    </citation>
    <scope>NUCLEOTIDE SEQUENCE</scope>
    <source>
        <strain evidence="1">USNM1676648</strain>
        <tissue evidence="1">Polyp</tissue>
    </source>
</reference>
<accession>A0A9W9ZQV2</accession>
<protein>
    <submittedName>
        <fullName evidence="1">Uncharacterized protein</fullName>
    </submittedName>
</protein>
<evidence type="ECO:0000313" key="1">
    <source>
        <dbReference type="EMBL" id="KAJ7386268.1"/>
    </source>
</evidence>
<organism evidence="1 2">
    <name type="scientific">Desmophyllum pertusum</name>
    <dbReference type="NCBI Taxonomy" id="174260"/>
    <lineage>
        <taxon>Eukaryota</taxon>
        <taxon>Metazoa</taxon>
        <taxon>Cnidaria</taxon>
        <taxon>Anthozoa</taxon>
        <taxon>Hexacorallia</taxon>
        <taxon>Scleractinia</taxon>
        <taxon>Caryophylliina</taxon>
        <taxon>Caryophylliidae</taxon>
        <taxon>Desmophyllum</taxon>
    </lineage>
</organism>
<dbReference type="OrthoDB" id="5985095at2759"/>